<evidence type="ECO:0000256" key="8">
    <source>
        <dbReference type="ARBA" id="ARBA00023136"/>
    </source>
</evidence>
<feature type="transmembrane region" description="Helical" evidence="12">
    <location>
        <begin position="405"/>
        <end position="427"/>
    </location>
</feature>
<feature type="compositionally biased region" description="Acidic residues" evidence="11">
    <location>
        <begin position="784"/>
        <end position="797"/>
    </location>
</feature>
<feature type="transmembrane region" description="Helical" evidence="12">
    <location>
        <begin position="285"/>
        <end position="308"/>
    </location>
</feature>
<evidence type="ECO:0000256" key="3">
    <source>
        <dbReference type="ARBA" id="ARBA00012589"/>
    </source>
</evidence>
<gene>
    <name evidence="14" type="ORF">KLLA0_C08888g</name>
</gene>
<keyword evidence="6 12" id="KW-0812">Transmembrane</keyword>
<dbReference type="OMA" id="DINQCFW"/>
<feature type="transmembrane region" description="Helical" evidence="12">
    <location>
        <begin position="1504"/>
        <end position="1536"/>
    </location>
</feature>
<dbReference type="eggNOG" id="KOG0916">
    <property type="taxonomic scope" value="Eukaryota"/>
</dbReference>
<feature type="region of interest" description="Disordered" evidence="11">
    <location>
        <begin position="770"/>
        <end position="797"/>
    </location>
</feature>
<evidence type="ECO:0000256" key="10">
    <source>
        <dbReference type="ARBA" id="ARBA00047777"/>
    </source>
</evidence>
<dbReference type="STRING" id="284590.Q6CTZ4"/>
<protein>
    <recommendedName>
        <fullName evidence="3">1,3-beta-glucan synthase</fullName>
        <ecNumber evidence="3">2.4.1.34</ecNumber>
    </recommendedName>
    <alternativeName>
        <fullName evidence="9">1,3-beta-D-glucan-UDP glucosyltransferase</fullName>
    </alternativeName>
</protein>
<feature type="transmembrane region" description="Helical" evidence="12">
    <location>
        <begin position="1649"/>
        <end position="1676"/>
    </location>
</feature>
<evidence type="ECO:0000256" key="7">
    <source>
        <dbReference type="ARBA" id="ARBA00022989"/>
    </source>
</evidence>
<proteinExistence type="inferred from homology"/>
<feature type="transmembrane region" description="Helical" evidence="12">
    <location>
        <begin position="1548"/>
        <end position="1571"/>
    </location>
</feature>
<keyword evidence="5" id="KW-0808">Transferase</keyword>
<dbReference type="RefSeq" id="XP_452595.1">
    <property type="nucleotide sequence ID" value="XM_452595.1"/>
</dbReference>
<evidence type="ECO:0000256" key="11">
    <source>
        <dbReference type="SAM" id="MobiDB-lite"/>
    </source>
</evidence>
<sequence length="1775" mass="205649">MDFAQDYVNYEGFWGKQDTGSKNEAPNSSRKPIKKSKVAVDYLAELSIIFDDLVHAFNFQKDNGRNMQDYFIVMWESRNARTCTNDEQKLSSESLISIYEEYIWGTHSNFTKWYRFVYGLDAMPAWFTSSGPELLITREIMTQIALWLLIWGESNNLRVMPELLCFIFDMMMTEYKFYSRAKEEVLPKTTDNESISPPCFLQHVVNPLYEFCQFQITWNKSNDHSHIIGYDDINQCFWSLKTINQFKLKDGTNYADLPRDMKYSKFTQIEWSKSLRKTYIESRTWYHLITNFHRIWTIHVATFWYFSVINLKPLFTKHYIQTLDNDPELFVLFSVMSLAGTFSCLITISAIIGEMFFVPRDSNLRKPTKSRLFILIFMLLLNIIPPSGILSLFHISRKRLINENILTIISFISLTVSIVTTIFLSIVPLSKIDTIFCYITRAYSPKTRGINSPDFGTGSRIGGCNSTDWNLNSNVGSCDSINPFTENWSQFDSSDANLCSVGLWFVIWTSKLVETYFFLCTSIKNPARDLFQSNLNCSGTDTILQSALCRHWTKFLLLLLVATNFVLYLLDTYLWYVIYNSIFSLTRSIYMGMSHLTPWKNCFVSLTNKIKLKILPSNEEWNISIISELWNEIIYSMYRENLICKEHVERLIFHLTNDDNLLKPSLLLSTDDHFFRSRVFKKSKEVRRRLTFFAQSLHCPLPDAESIENMPTFSVLIPHYKEKIMLSLKDIIKAETDNSSITLLEYLKLIYPTEWDSFIEETNKLMDSVEAGVSDESNTASADREEEEKQTDVSDNEEVARNITMNLCKSKNEGVNLFKFTGFKLEVPEQTIRTRIWASLRTQTLYRTISGFMKYLDAIKSLHILEDTKDTKHSVLNRNVKHRTKDQHCDFQQLRSNSKKNPDYKSCAKSFKQRTDSADDKSTSIALKKFHMICSMQRMSEFTDDEKADRNVLLTAFPSLKIAYIVSELDKASGRKIYYSCVIDGYCDIDGDGEYIPKYKIELSGDPILGNGKSDNQNHSIIFTRGEYIQLIDANQDNYFEECLKIKNILKEFDDTSANSDIENVKYTAPVAIVGTREHIFSENNGVLGDIAAGKEKVFGTFFARTLGYINSKLHYGHPDFINAIFITTRGGVSKAQRGLHLNEDIYVGMNVLMRGGRIKHAEYYQCGKGRDLSFNSILNFTTKIGSGMGEQLLSREHFYIGTSLPLDRFLSFYYAHPGFHLNNVFIYISLCLFLIIILNLAVLVDSSVLCVYDPAFKQTDPWEPDGCLQLVPVLYWLRRSTITLLFISMFSFVPLFLQQMNDKGVLSATKRLLKQLASGAIFFEIFSNRIASQALMTDIIIGDAKYLSTTRGLSFERIPFVTLFTRFASESAYFAVMALVILGYASIVMWDVSLLFFWIYFISLLLSPFIFNPSQYHWIEFITDYRRTLSWFLKWQRRVSWLKYTRGQNSMTQWDVEDKTNWFNIAFINVWCHILPQGVLTVFTVIPFVLANINNAEDSRVNVLLRLIIVVSSTVTVNALTLMTIFILSSIYGIVVLQGKQQWFPRFLTRLTIFISLLSMIVAFILLSFFQRWDVKTIILGLLSSLMIHKLFYQIICGVIMPTKWNNDRRNESWWTGKWFRRNHSFFSPLIEFIQKVLELSIFNLDFVLVHIILLLQVPILMIPNVDTLHSLMLFWRKADIDARPIIFKKKGKSKFNANIYALVFIIILAIITVVFSLPLILNQLVVIDSDNLRETTRILIQPEMSIALRSEIGLKAYHNMMRAMFNKPRVSNT</sequence>
<dbReference type="GeneID" id="2892501"/>
<dbReference type="Pfam" id="PF23605">
    <property type="entry name" value="FKS1_dom2"/>
    <property type="match status" value="1"/>
</dbReference>
<dbReference type="PANTHER" id="PTHR12741:SF97">
    <property type="entry name" value="1,3-BETA-GLUCAN SYNTHASE"/>
    <property type="match status" value="1"/>
</dbReference>
<reference evidence="14 15" key="1">
    <citation type="journal article" date="2004" name="Nature">
        <title>Genome evolution in yeasts.</title>
        <authorList>
            <consortium name="Genolevures"/>
            <person name="Dujon B."/>
            <person name="Sherman D."/>
            <person name="Fischer G."/>
            <person name="Durrens P."/>
            <person name="Casaregola S."/>
            <person name="Lafontaine I."/>
            <person name="de Montigny J."/>
            <person name="Marck C."/>
            <person name="Neuveglise C."/>
            <person name="Talla E."/>
            <person name="Goffard N."/>
            <person name="Frangeul L."/>
            <person name="Aigle M."/>
            <person name="Anthouard V."/>
            <person name="Babour A."/>
            <person name="Barbe V."/>
            <person name="Barnay S."/>
            <person name="Blanchin S."/>
            <person name="Beckerich J.M."/>
            <person name="Beyne E."/>
            <person name="Bleykasten C."/>
            <person name="Boisrame A."/>
            <person name="Boyer J."/>
            <person name="Cattolico L."/>
            <person name="Confanioleri F."/>
            <person name="de Daruvar A."/>
            <person name="Despons L."/>
            <person name="Fabre E."/>
            <person name="Fairhead C."/>
            <person name="Ferry-Dumazet H."/>
            <person name="Groppi A."/>
            <person name="Hantraye F."/>
            <person name="Hennequin C."/>
            <person name="Jauniaux N."/>
            <person name="Joyet P."/>
            <person name="Kachouri R."/>
            <person name="Kerrest A."/>
            <person name="Koszul R."/>
            <person name="Lemaire M."/>
            <person name="Lesur I."/>
            <person name="Ma L."/>
            <person name="Muller H."/>
            <person name="Nicaud J.M."/>
            <person name="Nikolski M."/>
            <person name="Oztas S."/>
            <person name="Ozier-Kalogeropoulos O."/>
            <person name="Pellenz S."/>
            <person name="Potier S."/>
            <person name="Richard G.F."/>
            <person name="Straub M.L."/>
            <person name="Suleau A."/>
            <person name="Swennene D."/>
            <person name="Tekaia F."/>
            <person name="Wesolowski-Louvel M."/>
            <person name="Westhof E."/>
            <person name="Wirth B."/>
            <person name="Zeniou-Meyer M."/>
            <person name="Zivanovic I."/>
            <person name="Bolotin-Fukuhara M."/>
            <person name="Thierry A."/>
            <person name="Bouchier C."/>
            <person name="Caudron B."/>
            <person name="Scarpelli C."/>
            <person name="Gaillardin C."/>
            <person name="Weissenbach J."/>
            <person name="Wincker P."/>
            <person name="Souciet J.L."/>
        </authorList>
    </citation>
    <scope>NUCLEOTIDE SEQUENCE [LARGE SCALE GENOMIC DNA]</scope>
    <source>
        <strain evidence="15">ATCC 8585 / CBS 2359 / DSM 70799 / NBRC 1267 / NRRL Y-1140 / WM37</strain>
    </source>
</reference>
<feature type="transmembrane region" description="Helical" evidence="12">
    <location>
        <begin position="329"/>
        <end position="352"/>
    </location>
</feature>
<dbReference type="PANTHER" id="PTHR12741">
    <property type="entry name" value="LYST-INTERACTING PROTEIN LIP5 DOPAMINE RESPONSIVE PROTEIN DRG-1"/>
    <property type="match status" value="1"/>
</dbReference>
<dbReference type="InterPro" id="IPR003440">
    <property type="entry name" value="Glyco_trans_48_dom"/>
</dbReference>
<dbReference type="KEGG" id="kla:KLLA0_C08888g"/>
<dbReference type="GO" id="GO:0000148">
    <property type="term" value="C:1,3-beta-D-glucan synthase complex"/>
    <property type="evidence" value="ECO:0007669"/>
    <property type="project" value="InterPro"/>
</dbReference>
<dbReference type="EC" id="2.4.1.34" evidence="3"/>
<keyword evidence="8 12" id="KW-0472">Membrane</keyword>
<organism evidence="14 15">
    <name type="scientific">Kluyveromyces lactis (strain ATCC 8585 / CBS 2359 / DSM 70799 / NBRC 1267 / NRRL Y-1140 / WM37)</name>
    <name type="common">Yeast</name>
    <name type="synonym">Candida sphaerica</name>
    <dbReference type="NCBI Taxonomy" id="284590"/>
    <lineage>
        <taxon>Eukaryota</taxon>
        <taxon>Fungi</taxon>
        <taxon>Dikarya</taxon>
        <taxon>Ascomycota</taxon>
        <taxon>Saccharomycotina</taxon>
        <taxon>Saccharomycetes</taxon>
        <taxon>Saccharomycetales</taxon>
        <taxon>Saccharomycetaceae</taxon>
        <taxon>Kluyveromyces</taxon>
    </lineage>
</organism>
<accession>Q6CTZ4</accession>
<keyword evidence="7 12" id="KW-1133">Transmembrane helix</keyword>
<feature type="transmembrane region" description="Helical" evidence="12">
    <location>
        <begin position="1373"/>
        <end position="1402"/>
    </location>
</feature>
<dbReference type="GO" id="GO:0006075">
    <property type="term" value="P:(1-&gt;3)-beta-D-glucan biosynthetic process"/>
    <property type="evidence" value="ECO:0007669"/>
    <property type="project" value="InterPro"/>
</dbReference>
<evidence type="ECO:0000256" key="2">
    <source>
        <dbReference type="ARBA" id="ARBA00009040"/>
    </source>
</evidence>
<evidence type="ECO:0000259" key="13">
    <source>
        <dbReference type="SMART" id="SM01205"/>
    </source>
</evidence>
<evidence type="ECO:0000256" key="5">
    <source>
        <dbReference type="ARBA" id="ARBA00022679"/>
    </source>
</evidence>
<feature type="transmembrane region" description="Helical" evidence="12">
    <location>
        <begin position="1697"/>
        <end position="1723"/>
    </location>
</feature>
<keyword evidence="4" id="KW-0328">Glycosyltransferase</keyword>
<feature type="transmembrane region" description="Helical" evidence="12">
    <location>
        <begin position="1225"/>
        <end position="1245"/>
    </location>
</feature>
<dbReference type="HOGENOM" id="CLU_000844_0_1_1"/>
<evidence type="ECO:0000313" key="15">
    <source>
        <dbReference type="Proteomes" id="UP000000598"/>
    </source>
</evidence>
<comment type="similarity">
    <text evidence="2">Belongs to the glycosyltransferase 48 family.</text>
</comment>
<dbReference type="Proteomes" id="UP000000598">
    <property type="component" value="Chromosome C"/>
</dbReference>
<comment type="catalytic activity">
    <reaction evidence="10">
        <text>[(1-&gt;3)-beta-D-glucosyl](n) + UDP-alpha-D-glucose = [(1-&gt;3)-beta-D-glucosyl](n+1) + UDP + H(+)</text>
        <dbReference type="Rhea" id="RHEA:21476"/>
        <dbReference type="Rhea" id="RHEA-COMP:11146"/>
        <dbReference type="Rhea" id="RHEA-COMP:14303"/>
        <dbReference type="ChEBI" id="CHEBI:15378"/>
        <dbReference type="ChEBI" id="CHEBI:37671"/>
        <dbReference type="ChEBI" id="CHEBI:58223"/>
        <dbReference type="ChEBI" id="CHEBI:58885"/>
        <dbReference type="EC" id="2.4.1.34"/>
    </reaction>
</comment>
<feature type="transmembrane region" description="Helical" evidence="12">
    <location>
        <begin position="1578"/>
        <end position="1602"/>
    </location>
</feature>
<evidence type="ECO:0000313" key="14">
    <source>
        <dbReference type="EMBL" id="CAH01446.1"/>
    </source>
</evidence>
<dbReference type="CAZy" id="GT48">
    <property type="family name" value="Glycosyltransferase Family 48"/>
</dbReference>
<dbReference type="EMBL" id="CR382123">
    <property type="protein sequence ID" value="CAH01446.1"/>
    <property type="molecule type" value="Genomic_DNA"/>
</dbReference>
<evidence type="ECO:0000256" key="4">
    <source>
        <dbReference type="ARBA" id="ARBA00022676"/>
    </source>
</evidence>
<dbReference type="InParanoid" id="Q6CTZ4"/>
<evidence type="ECO:0000256" key="6">
    <source>
        <dbReference type="ARBA" id="ARBA00022692"/>
    </source>
</evidence>
<dbReference type="SMART" id="SM01205">
    <property type="entry name" value="FKS1_dom1"/>
    <property type="match status" value="1"/>
</dbReference>
<dbReference type="Pfam" id="PF14288">
    <property type="entry name" value="FKS1_dom1"/>
    <property type="match status" value="1"/>
</dbReference>
<evidence type="ECO:0000256" key="12">
    <source>
        <dbReference type="SAM" id="Phobius"/>
    </source>
</evidence>
<dbReference type="Pfam" id="PF02364">
    <property type="entry name" value="Glucan_synthase"/>
    <property type="match status" value="1"/>
</dbReference>
<dbReference type="InterPro" id="IPR026899">
    <property type="entry name" value="FKS1-like_dom1"/>
</dbReference>
<dbReference type="PaxDb" id="284590-Q6CTZ4"/>
<feature type="transmembrane region" description="Helical" evidence="12">
    <location>
        <begin position="372"/>
        <end position="393"/>
    </location>
</feature>
<feature type="transmembrane region" description="Helical" evidence="12">
    <location>
        <begin position="555"/>
        <end position="578"/>
    </location>
</feature>
<evidence type="ECO:0000256" key="9">
    <source>
        <dbReference type="ARBA" id="ARBA00031935"/>
    </source>
</evidence>
<evidence type="ECO:0000256" key="1">
    <source>
        <dbReference type="ARBA" id="ARBA00004141"/>
    </source>
</evidence>
<feature type="transmembrane region" description="Helical" evidence="12">
    <location>
        <begin position="1463"/>
        <end position="1492"/>
    </location>
</feature>
<keyword evidence="15" id="KW-1185">Reference proteome</keyword>
<comment type="subcellular location">
    <subcellularLocation>
        <location evidence="1">Membrane</location>
        <topology evidence="1">Multi-pass membrane protein</topology>
    </subcellularLocation>
</comment>
<dbReference type="InterPro" id="IPR056261">
    <property type="entry name" value="FKS1-like_dom2"/>
</dbReference>
<dbReference type="GO" id="GO:0051278">
    <property type="term" value="P:fungal-type cell wall polysaccharide biosynthetic process"/>
    <property type="evidence" value="ECO:0007669"/>
    <property type="project" value="TreeGrafter"/>
</dbReference>
<dbReference type="GO" id="GO:0005886">
    <property type="term" value="C:plasma membrane"/>
    <property type="evidence" value="ECO:0007669"/>
    <property type="project" value="TreeGrafter"/>
</dbReference>
<feature type="domain" description="1,3-beta-glucan synthase component FKS1-like" evidence="13">
    <location>
        <begin position="138"/>
        <end position="251"/>
    </location>
</feature>
<name>Q6CTZ4_KLULA</name>
<dbReference type="GO" id="GO:0003843">
    <property type="term" value="F:1,3-beta-D-glucan synthase activity"/>
    <property type="evidence" value="ECO:0007669"/>
    <property type="project" value="UniProtKB-EC"/>
</dbReference>